<dbReference type="Pfam" id="PF05292">
    <property type="entry name" value="MCD"/>
    <property type="match status" value="1"/>
</dbReference>
<dbReference type="InterPro" id="IPR038917">
    <property type="entry name" value="Malonyl_CoA_deC"/>
</dbReference>
<evidence type="ECO:0000259" key="2">
    <source>
        <dbReference type="Pfam" id="PF17408"/>
    </source>
</evidence>
<dbReference type="Pfam" id="PF17408">
    <property type="entry name" value="MCD_N"/>
    <property type="match status" value="1"/>
</dbReference>
<dbReference type="PANTHER" id="PTHR28641">
    <property type="match status" value="1"/>
</dbReference>
<feature type="domain" description="Malonyl-CoA decarboxylase C-terminal" evidence="1">
    <location>
        <begin position="181"/>
        <end position="338"/>
    </location>
</feature>
<dbReference type="Gene3D" id="1.20.140.90">
    <property type="entry name" value="Malonyl-CoA decarboxylase, oligemerization domain"/>
    <property type="match status" value="1"/>
</dbReference>
<gene>
    <name evidence="4" type="primary">LOC106814724</name>
</gene>
<evidence type="ECO:0000313" key="3">
    <source>
        <dbReference type="Proteomes" id="UP000695022"/>
    </source>
</evidence>
<feature type="domain" description="Malonyl-CoA decarboxylase N-terminal" evidence="2">
    <location>
        <begin position="85"/>
        <end position="178"/>
    </location>
</feature>
<name>A0ABM1EQT5_PRICU</name>
<dbReference type="InterPro" id="IPR007956">
    <property type="entry name" value="Malonyl_CoA_deC_C"/>
</dbReference>
<dbReference type="GeneID" id="106814724"/>
<dbReference type="PANTHER" id="PTHR28641:SF1">
    <property type="entry name" value="MALONYL-COA DECARBOXYLASE, MITOCHONDRIAL"/>
    <property type="match status" value="1"/>
</dbReference>
<accession>A0ABM1EQT5</accession>
<evidence type="ECO:0000313" key="4">
    <source>
        <dbReference type="RefSeq" id="XP_014674556.1"/>
    </source>
</evidence>
<dbReference type="InterPro" id="IPR035372">
    <property type="entry name" value="MCD_N"/>
</dbReference>
<dbReference type="Proteomes" id="UP000695022">
    <property type="component" value="Unplaced"/>
</dbReference>
<organism evidence="3 4">
    <name type="scientific">Priapulus caudatus</name>
    <name type="common">Priapulid worm</name>
    <dbReference type="NCBI Taxonomy" id="37621"/>
    <lineage>
        <taxon>Eukaryota</taxon>
        <taxon>Metazoa</taxon>
        <taxon>Ecdysozoa</taxon>
        <taxon>Scalidophora</taxon>
        <taxon>Priapulida</taxon>
        <taxon>Priapulimorpha</taxon>
        <taxon>Priapulimorphida</taxon>
        <taxon>Priapulidae</taxon>
        <taxon>Priapulus</taxon>
    </lineage>
</organism>
<dbReference type="RefSeq" id="XP_014674556.1">
    <property type="nucleotide sequence ID" value="XM_014819070.1"/>
</dbReference>
<reference evidence="4" key="1">
    <citation type="submission" date="2025-08" db="UniProtKB">
        <authorList>
            <consortium name="RefSeq"/>
        </authorList>
    </citation>
    <scope>IDENTIFICATION</scope>
</reference>
<proteinExistence type="predicted"/>
<dbReference type="InterPro" id="IPR038351">
    <property type="entry name" value="MCD_N_sf"/>
</dbReference>
<protein>
    <submittedName>
        <fullName evidence="4">Malonyl-CoA decarboxylase, mitochondrial-like</fullName>
    </submittedName>
</protein>
<dbReference type="InterPro" id="IPR042303">
    <property type="entry name" value="Malonyl_CoA_deC_C_sf"/>
</dbReference>
<sequence length="396" mass="44830">MLWVYSLLFSLKNARTKIFAAPAGLVRRMAAGASFAAVREILDDIVDHPLHVNEEGTREICSTYKDLERDGRLEFMRMLASDYSVKHQNILEKAEALVGVKERGDPVLYNCEKRLHVALTPKFLQLFQAIAKLPEGVKFVVDMRAELLEALQDNSLEDRWQELRKMNESLHDLLSLWFSVGFLHLQRVTWESSCDMMQKISSYEAVHPVRNWTDIKRRVGPYRRCYVFVHNSMPGEPIVVLHTALTESIATNVQSLVSLADTKNLQDEKEDPKKVVAANFYSITSTQRGLQGIELGYHLIKRTVTEILKEFSQLQQFSSLSPIPGFRSWLLGEINMYLSHPAEHSCPLSAGEVITIAYVFQIPADAPSVLTTIKHTLLAQAGMADEKSRGRVSGRC</sequence>
<keyword evidence="3" id="KW-1185">Reference proteome</keyword>
<evidence type="ECO:0000259" key="1">
    <source>
        <dbReference type="Pfam" id="PF05292"/>
    </source>
</evidence>
<dbReference type="Gene3D" id="3.40.630.150">
    <property type="entry name" value="Malonyl-CoA decarboxylase, catalytic domain"/>
    <property type="match status" value="1"/>
</dbReference>